<feature type="signal peptide" evidence="1">
    <location>
        <begin position="1"/>
        <end position="22"/>
    </location>
</feature>
<evidence type="ECO:0000313" key="2">
    <source>
        <dbReference type="EMBL" id="TWE17070.1"/>
    </source>
</evidence>
<dbReference type="EMBL" id="VIVR01000001">
    <property type="protein sequence ID" value="TWE17070.1"/>
    <property type="molecule type" value="Genomic_DNA"/>
</dbReference>
<sequence length="59" mass="6128">MSASAWVLLACAALLPICLLVAALCRTADDDGPAPETPLTDDEATQFAAITHQFEEPAA</sequence>
<protein>
    <submittedName>
        <fullName evidence="2">Uncharacterized protein</fullName>
    </submittedName>
</protein>
<dbReference type="RefSeq" id="WP_145789620.1">
    <property type="nucleotide sequence ID" value="NZ_BAAABR010000089.1"/>
</dbReference>
<evidence type="ECO:0000313" key="3">
    <source>
        <dbReference type="Proteomes" id="UP000318416"/>
    </source>
</evidence>
<name>A0A561EN79_9ACTN</name>
<keyword evidence="1" id="KW-0732">Signal</keyword>
<dbReference type="AlphaFoldDB" id="A0A561EN79"/>
<feature type="chain" id="PRO_5038882040" evidence="1">
    <location>
        <begin position="23"/>
        <end position="59"/>
    </location>
</feature>
<comment type="caution">
    <text evidence="2">The sequence shown here is derived from an EMBL/GenBank/DDBJ whole genome shotgun (WGS) entry which is preliminary data.</text>
</comment>
<keyword evidence="3" id="KW-1185">Reference proteome</keyword>
<gene>
    <name evidence="2" type="ORF">FB465_2074</name>
</gene>
<dbReference type="Proteomes" id="UP000318416">
    <property type="component" value="Unassembled WGS sequence"/>
</dbReference>
<accession>A0A561EN79</accession>
<proteinExistence type="predicted"/>
<organism evidence="2 3">
    <name type="scientific">Kitasatospora atroaurantiaca</name>
    <dbReference type="NCBI Taxonomy" id="285545"/>
    <lineage>
        <taxon>Bacteria</taxon>
        <taxon>Bacillati</taxon>
        <taxon>Actinomycetota</taxon>
        <taxon>Actinomycetes</taxon>
        <taxon>Kitasatosporales</taxon>
        <taxon>Streptomycetaceae</taxon>
        <taxon>Kitasatospora</taxon>
    </lineage>
</organism>
<evidence type="ECO:0000256" key="1">
    <source>
        <dbReference type="SAM" id="SignalP"/>
    </source>
</evidence>
<reference evidence="2 3" key="1">
    <citation type="submission" date="2019-06" db="EMBL/GenBank/DDBJ databases">
        <title>Sequencing the genomes of 1000 actinobacteria strains.</title>
        <authorList>
            <person name="Klenk H.-P."/>
        </authorList>
    </citation>
    <scope>NUCLEOTIDE SEQUENCE [LARGE SCALE GENOMIC DNA]</scope>
    <source>
        <strain evidence="2 3">DSM 41649</strain>
    </source>
</reference>